<dbReference type="STRING" id="1408157.A0A1J7J8G3"/>
<evidence type="ECO:0000259" key="5">
    <source>
        <dbReference type="PROSITE" id="PS50166"/>
    </source>
</evidence>
<dbReference type="GO" id="GO:0005829">
    <property type="term" value="C:cytosol"/>
    <property type="evidence" value="ECO:0007669"/>
    <property type="project" value="TreeGrafter"/>
</dbReference>
<comment type="similarity">
    <text evidence="2">Belongs to the importin beta family.</text>
</comment>
<evidence type="ECO:0000313" key="7">
    <source>
        <dbReference type="Proteomes" id="UP000182658"/>
    </source>
</evidence>
<comment type="subcellular location">
    <subcellularLocation>
        <location evidence="1">Nucleus</location>
    </subcellularLocation>
</comment>
<dbReference type="SUPFAM" id="SSF48371">
    <property type="entry name" value="ARM repeat"/>
    <property type="match status" value="1"/>
</dbReference>
<dbReference type="AlphaFoldDB" id="A0A1J7J8G3"/>
<dbReference type="Pfam" id="PF25758">
    <property type="entry name" value="TPR_IPO11"/>
    <property type="match status" value="1"/>
</dbReference>
<accession>A0A1J7J8G3</accession>
<dbReference type="InterPro" id="IPR001494">
    <property type="entry name" value="Importin-beta_N"/>
</dbReference>
<sequence>MNFAVEVPGEAAPLSIPELVRALQAAQSSTNNAERQAAGQQLTEWYSYRDFLSSLQTVFLDKSIPQDIRYLAILQLKNGIDKYWRQSASKNAVLPQEKEFIRSRLFQGSVEEEHPPFILHNALLVAKVVRIDYPQNWPDAVSSLINIIRATSTGIQQQLLGALTVLLHVVKELSTARLRRSQTSLQSVTPELVQLLGEIYVEKTAYWIEFLTKGRGDEDDADLAMQDSLTALKIMRRLLSAGYENPHKDAMVQQFWGISQTQFDQFLVYVRGDSPIPFPYQDVVGKHLLQFTKLHIQMAESHPASFALLPDSLPLVRAYWGLVADFADVFEKSGGIKQTTSQGFDGPKSKMEGPLQERLALKGLLLLRSCIAIVFRPTQNFKYKSQEMKREEQEAVEFLRNNLLTNDFVIQVVNVIITKLFIFRQSDLEAWEENPEDWETQERDQGEAWEWEVRPCSERVFLDLVIHYKDILAQPLLAYFDTVTKADSSIVEKEAVYTAMGCAAPTIHDLFDFDSFLTSTLVRDAQIQDPYAKLLRRRIAILISQWVTVRINTANRPVVYDIFRHFMNPADKINDDVVRITAARQFKLVADDFEFSGEAFFPYASDMFTNLINLLKETSNDETKLAILETLRVIVSRMDTHVSQFGDGIMSLLPQLWDLAEGEEYMLKQSVLSITTALVMSMKENSQKFQPLMVPLLREALNSESALHLHLLEESVELWKSILQMSSPSLLDELSSLVALALPLLQYDTNVSKECLEIVRNYIILSPQDLLNDTLRQPALRELAGTLSSKSREQLDEGTKSIELLIRQAEALGGAQGVSVVFQDMVEIHLIRKILSDLYNSFQSNQTVGPNKVARRINTVVEKSYFAILARLALADPASFVEKLAGLSNDAEFPQPWTWLLSEWFASFDYLADLERGKLSCLALTRLCELSGPVTELVLGKLQDFLSMWTSVRTELRYGMEIVDGDALVRTSSTLEHNEFETPVDVVERAIAAVDPVYTINAHAFVNNTLQGLVERAGGQQRFEQEWLVNVDKEVLAGFEALSKPPNLSSP</sequence>
<dbReference type="InterPro" id="IPR016024">
    <property type="entry name" value="ARM-type_fold"/>
</dbReference>
<dbReference type="EMBL" id="KV875101">
    <property type="protein sequence ID" value="OIW26080.1"/>
    <property type="molecule type" value="Genomic_DNA"/>
</dbReference>
<reference evidence="6 7" key="1">
    <citation type="submission" date="2016-10" db="EMBL/GenBank/DDBJ databases">
        <title>Draft genome sequence of Coniochaeta ligniaria NRRL30616, a lignocellulolytic fungus for bioabatement of inhibitors in plant biomass hydrolysates.</title>
        <authorList>
            <consortium name="DOE Joint Genome Institute"/>
            <person name="Jimenez D.J."/>
            <person name="Hector R.E."/>
            <person name="Riley R."/>
            <person name="Sun H."/>
            <person name="Grigoriev I.V."/>
            <person name="Van Elsas J.D."/>
            <person name="Nichols N.N."/>
        </authorList>
    </citation>
    <scope>NUCLEOTIDE SEQUENCE [LARGE SCALE GENOMIC DNA]</scope>
    <source>
        <strain evidence="6 7">NRRL 30616</strain>
    </source>
</reference>
<dbReference type="Pfam" id="PF03810">
    <property type="entry name" value="IBN_N"/>
    <property type="match status" value="1"/>
</dbReference>
<dbReference type="InParanoid" id="A0A1J7J8G3"/>
<dbReference type="GO" id="GO:0005635">
    <property type="term" value="C:nuclear envelope"/>
    <property type="evidence" value="ECO:0007669"/>
    <property type="project" value="TreeGrafter"/>
</dbReference>
<proteinExistence type="inferred from homology"/>
<name>A0A1J7J8G3_9PEZI</name>
<gene>
    <name evidence="6" type="ORF">CONLIGDRAFT_602772</name>
</gene>
<evidence type="ECO:0000256" key="1">
    <source>
        <dbReference type="ARBA" id="ARBA00004123"/>
    </source>
</evidence>
<keyword evidence="4" id="KW-0539">Nucleus</keyword>
<keyword evidence="3" id="KW-0813">Transport</keyword>
<dbReference type="FunCoup" id="A0A1J7J8G3">
    <property type="interactions" value="1030"/>
</dbReference>
<dbReference type="GO" id="GO:0006606">
    <property type="term" value="P:protein import into nucleus"/>
    <property type="evidence" value="ECO:0007669"/>
    <property type="project" value="TreeGrafter"/>
</dbReference>
<dbReference type="PANTHER" id="PTHR10997:SF7">
    <property type="entry name" value="IMPORTIN-11"/>
    <property type="match status" value="1"/>
</dbReference>
<dbReference type="Gene3D" id="1.25.10.10">
    <property type="entry name" value="Leucine-rich Repeat Variant"/>
    <property type="match status" value="1"/>
</dbReference>
<evidence type="ECO:0000256" key="3">
    <source>
        <dbReference type="ARBA" id="ARBA00022448"/>
    </source>
</evidence>
<protein>
    <submittedName>
        <fullName evidence="6">ARM repeat-containing protein</fullName>
    </submittedName>
</protein>
<dbReference type="GO" id="GO:0031267">
    <property type="term" value="F:small GTPase binding"/>
    <property type="evidence" value="ECO:0007669"/>
    <property type="project" value="InterPro"/>
</dbReference>
<organism evidence="6 7">
    <name type="scientific">Coniochaeta ligniaria NRRL 30616</name>
    <dbReference type="NCBI Taxonomy" id="1408157"/>
    <lineage>
        <taxon>Eukaryota</taxon>
        <taxon>Fungi</taxon>
        <taxon>Dikarya</taxon>
        <taxon>Ascomycota</taxon>
        <taxon>Pezizomycotina</taxon>
        <taxon>Sordariomycetes</taxon>
        <taxon>Sordariomycetidae</taxon>
        <taxon>Coniochaetales</taxon>
        <taxon>Coniochaetaceae</taxon>
        <taxon>Coniochaeta</taxon>
    </lineage>
</organism>
<dbReference type="FunFam" id="1.25.10.10:FF:000362">
    <property type="entry name" value="Importin 11, putative"/>
    <property type="match status" value="1"/>
</dbReference>
<dbReference type="InterPro" id="IPR011989">
    <property type="entry name" value="ARM-like"/>
</dbReference>
<dbReference type="PANTHER" id="PTHR10997">
    <property type="entry name" value="IMPORTIN-7, 8, 11"/>
    <property type="match status" value="1"/>
</dbReference>
<keyword evidence="7" id="KW-1185">Reference proteome</keyword>
<dbReference type="PROSITE" id="PS50166">
    <property type="entry name" value="IMPORTIN_B_NT"/>
    <property type="match status" value="1"/>
</dbReference>
<feature type="domain" description="Importin N-terminal" evidence="5">
    <location>
        <begin position="38"/>
        <end position="111"/>
    </location>
</feature>
<dbReference type="SMART" id="SM00913">
    <property type="entry name" value="IBN_N"/>
    <property type="match status" value="1"/>
</dbReference>
<evidence type="ECO:0000256" key="4">
    <source>
        <dbReference type="ARBA" id="ARBA00023242"/>
    </source>
</evidence>
<dbReference type="InterPro" id="IPR058669">
    <property type="entry name" value="TPR_IPO7/11-like"/>
</dbReference>
<dbReference type="OrthoDB" id="361693at2759"/>
<dbReference type="Proteomes" id="UP000182658">
    <property type="component" value="Unassembled WGS sequence"/>
</dbReference>
<evidence type="ECO:0000256" key="2">
    <source>
        <dbReference type="ARBA" id="ARBA00007991"/>
    </source>
</evidence>
<evidence type="ECO:0000313" key="6">
    <source>
        <dbReference type="EMBL" id="OIW26080.1"/>
    </source>
</evidence>